<evidence type="ECO:0008006" key="3">
    <source>
        <dbReference type="Google" id="ProtNLM"/>
    </source>
</evidence>
<organism evidence="1 2">
    <name type="scientific">Pseudomonas paraeruginosa</name>
    <dbReference type="NCBI Taxonomy" id="2994495"/>
    <lineage>
        <taxon>Bacteria</taxon>
        <taxon>Pseudomonadati</taxon>
        <taxon>Pseudomonadota</taxon>
        <taxon>Gammaproteobacteria</taxon>
        <taxon>Pseudomonadales</taxon>
        <taxon>Pseudomonadaceae</taxon>
        <taxon>Pseudomonas</taxon>
    </lineage>
</organism>
<proteinExistence type="predicted"/>
<sequence length="70" mass="7725">MTQAKGMTVHLDEECVAALSQLKRQIDATAPAGMPVFSIQALARHAIRKWCDHTAAPIPRPWEEQADSEV</sequence>
<keyword evidence="2" id="KW-1185">Reference proteome</keyword>
<name>A0A2R3IPR7_9PSED</name>
<dbReference type="EMBL" id="CP027169">
    <property type="protein sequence ID" value="AVK03921.1"/>
    <property type="molecule type" value="Genomic_DNA"/>
</dbReference>
<dbReference type="RefSeq" id="WP_023109351.1">
    <property type="nucleotide sequence ID" value="NZ_CP027169.1"/>
</dbReference>
<dbReference type="Proteomes" id="UP000238390">
    <property type="component" value="Chromosome"/>
</dbReference>
<dbReference type="AlphaFoldDB" id="A0A2R3IPR7"/>
<evidence type="ECO:0000313" key="1">
    <source>
        <dbReference type="EMBL" id="AVK03921.1"/>
    </source>
</evidence>
<protein>
    <recommendedName>
        <fullName evidence="3">CopG family transcriptional regulator</fullName>
    </recommendedName>
</protein>
<reference evidence="1 2" key="1">
    <citation type="submission" date="2018-02" db="EMBL/GenBank/DDBJ databases">
        <title>FDA/CDC Antimicrobial Resistant Isolate Bank Genome Sequencing.</title>
        <authorList>
            <person name="Benahmed F.H."/>
            <person name="Lutgring J.D."/>
            <person name="Yoo B."/>
            <person name="Machado M."/>
            <person name="Brown A."/>
            <person name="McAllister G."/>
            <person name="Perry A."/>
            <person name="Halpin A.L."/>
            <person name="Vavikolanu K."/>
            <person name="Ott S."/>
            <person name="Zhao X."/>
            <person name="Tallon L.J."/>
            <person name="Sadzewicz L."/>
            <person name="Aluvathingal J."/>
            <person name="Nadendla S."/>
            <person name="Voskania-kordi A."/>
            <person name="Simonyan V."/>
            <person name="Patel J."/>
            <person name="Shawar R.M."/>
        </authorList>
    </citation>
    <scope>NUCLEOTIDE SEQUENCE [LARGE SCALE GENOMIC DNA]</scope>
    <source>
        <strain evidence="1 2">AR_0356</strain>
    </source>
</reference>
<gene>
    <name evidence="1" type="ORF">CSB93_6484</name>
</gene>
<accession>A0A2R3IPR7</accession>
<evidence type="ECO:0000313" key="2">
    <source>
        <dbReference type="Proteomes" id="UP000238390"/>
    </source>
</evidence>